<dbReference type="Pfam" id="PF19300">
    <property type="entry name" value="BPD_transp_1_N"/>
    <property type="match status" value="1"/>
</dbReference>
<keyword evidence="10" id="KW-1185">Reference proteome</keyword>
<feature type="transmembrane region" description="Helical" evidence="7">
    <location>
        <begin position="100"/>
        <end position="120"/>
    </location>
</feature>
<accession>A0A1E7LE45</accession>
<feature type="transmembrane region" description="Helical" evidence="7">
    <location>
        <begin position="12"/>
        <end position="32"/>
    </location>
</feature>
<evidence type="ECO:0000256" key="6">
    <source>
        <dbReference type="ARBA" id="ARBA00023136"/>
    </source>
</evidence>
<keyword evidence="3" id="KW-1003">Cell membrane</keyword>
<dbReference type="InterPro" id="IPR045621">
    <property type="entry name" value="BPD_transp_1_N"/>
</dbReference>
<sequence>MGRYVARRLLQMLPVIIGTTFLVFALVTAMGGDPVQNLYGERPVPESIRVALTAQYHLDDPLPIRYGYYLAGLVQGDFGTSLSGSRPISEMIADAWPETLRIAGIAFVFEMIIGVAAGVMAGMRRGKFLDNLVLLSTLTVIAVPIFVLGQVSQIFLGVKAGIFPVSGTNEGFVSYLLPGLVLGSVSLAYIARLARASVAENLRMDYVRTAKAKGLSPSRITGIHVLRNSLIPVVTYLGADLGTLMGGAIVTERIFNIPGVGYNLFKAIQIEDGPALVGFVTLLVIVYVVMALVVDLLYAVLDPRIRYA</sequence>
<dbReference type="Proteomes" id="UP000175971">
    <property type="component" value="Unassembled WGS sequence"/>
</dbReference>
<dbReference type="EMBL" id="LJGZ01000114">
    <property type="protein sequence ID" value="OEV14404.1"/>
    <property type="molecule type" value="Genomic_DNA"/>
</dbReference>
<name>A0A1E7LE45_9ACTN</name>
<evidence type="ECO:0000256" key="1">
    <source>
        <dbReference type="ARBA" id="ARBA00004651"/>
    </source>
</evidence>
<evidence type="ECO:0000313" key="10">
    <source>
        <dbReference type="Proteomes" id="UP000175971"/>
    </source>
</evidence>
<dbReference type="PANTHER" id="PTHR43163:SF7">
    <property type="entry name" value="DIPEPTIDE-TRANSPORT INTEGRAL MEMBRANE PROTEIN ABC TRANSPORTER DPPB-RELATED"/>
    <property type="match status" value="1"/>
</dbReference>
<evidence type="ECO:0000256" key="4">
    <source>
        <dbReference type="ARBA" id="ARBA00022692"/>
    </source>
</evidence>
<evidence type="ECO:0000256" key="3">
    <source>
        <dbReference type="ARBA" id="ARBA00022475"/>
    </source>
</evidence>
<feature type="transmembrane region" description="Helical" evidence="7">
    <location>
        <begin position="132"/>
        <end position="152"/>
    </location>
</feature>
<dbReference type="Gene3D" id="1.10.3720.10">
    <property type="entry name" value="MetI-like"/>
    <property type="match status" value="1"/>
</dbReference>
<evidence type="ECO:0000259" key="8">
    <source>
        <dbReference type="PROSITE" id="PS50928"/>
    </source>
</evidence>
<evidence type="ECO:0000256" key="7">
    <source>
        <dbReference type="RuleBase" id="RU363032"/>
    </source>
</evidence>
<dbReference type="PATRIC" id="fig|518642.7.peg.8188"/>
<dbReference type="PANTHER" id="PTHR43163">
    <property type="entry name" value="DIPEPTIDE TRANSPORT SYSTEM PERMEASE PROTEIN DPPB-RELATED"/>
    <property type="match status" value="1"/>
</dbReference>
<comment type="subcellular location">
    <subcellularLocation>
        <location evidence="1 7">Cell membrane</location>
        <topology evidence="1 7">Multi-pass membrane protein</topology>
    </subcellularLocation>
</comment>
<feature type="transmembrane region" description="Helical" evidence="7">
    <location>
        <begin position="233"/>
        <end position="255"/>
    </location>
</feature>
<evidence type="ECO:0000256" key="5">
    <source>
        <dbReference type="ARBA" id="ARBA00022989"/>
    </source>
</evidence>
<keyword evidence="6 7" id="KW-0472">Membrane</keyword>
<protein>
    <submittedName>
        <fullName evidence="9">ABC transporter permease</fullName>
    </submittedName>
</protein>
<feature type="domain" description="ABC transmembrane type-1" evidence="8">
    <location>
        <begin position="96"/>
        <end position="298"/>
    </location>
</feature>
<dbReference type="GO" id="GO:0005886">
    <property type="term" value="C:plasma membrane"/>
    <property type="evidence" value="ECO:0007669"/>
    <property type="project" value="UniProtKB-SubCell"/>
</dbReference>
<dbReference type="AlphaFoldDB" id="A0A1E7LE45"/>
<keyword evidence="2 7" id="KW-0813">Transport</keyword>
<comment type="caution">
    <text evidence="9">The sequence shown here is derived from an EMBL/GenBank/DDBJ whole genome shotgun (WGS) entry which is preliminary data.</text>
</comment>
<dbReference type="OrthoDB" id="3171583at2"/>
<dbReference type="CDD" id="cd06261">
    <property type="entry name" value="TM_PBP2"/>
    <property type="match status" value="1"/>
</dbReference>
<evidence type="ECO:0000256" key="2">
    <source>
        <dbReference type="ARBA" id="ARBA00022448"/>
    </source>
</evidence>
<keyword evidence="5 7" id="KW-1133">Transmembrane helix</keyword>
<feature type="transmembrane region" description="Helical" evidence="7">
    <location>
        <begin position="275"/>
        <end position="301"/>
    </location>
</feature>
<dbReference type="Pfam" id="PF00528">
    <property type="entry name" value="BPD_transp_1"/>
    <property type="match status" value="1"/>
</dbReference>
<reference evidence="9 10" key="1">
    <citation type="journal article" date="2016" name="Front. Microbiol.">
        <title>Comparative Genomics Analysis of Streptomyces Species Reveals Their Adaptation to the Marine Environment and Their Diversity at the Genomic Level.</title>
        <authorList>
            <person name="Tian X."/>
            <person name="Zhang Z."/>
            <person name="Yang T."/>
            <person name="Chen M."/>
            <person name="Li J."/>
            <person name="Chen F."/>
            <person name="Yang J."/>
            <person name="Li W."/>
            <person name="Zhang B."/>
            <person name="Zhang Z."/>
            <person name="Wu J."/>
            <person name="Zhang C."/>
            <person name="Long L."/>
            <person name="Xiao J."/>
        </authorList>
    </citation>
    <scope>NUCLEOTIDE SEQUENCE [LARGE SCALE GENOMIC DNA]</scope>
    <source>
        <strain evidence="9 10">SCSIO M10372</strain>
    </source>
</reference>
<dbReference type="InterPro" id="IPR035906">
    <property type="entry name" value="MetI-like_sf"/>
</dbReference>
<proteinExistence type="inferred from homology"/>
<dbReference type="SUPFAM" id="SSF161098">
    <property type="entry name" value="MetI-like"/>
    <property type="match status" value="1"/>
</dbReference>
<organism evidence="9 10">
    <name type="scientific">Streptomyces nanshensis</name>
    <dbReference type="NCBI Taxonomy" id="518642"/>
    <lineage>
        <taxon>Bacteria</taxon>
        <taxon>Bacillati</taxon>
        <taxon>Actinomycetota</taxon>
        <taxon>Actinomycetes</taxon>
        <taxon>Kitasatosporales</taxon>
        <taxon>Streptomycetaceae</taxon>
        <taxon>Streptomyces</taxon>
    </lineage>
</organism>
<dbReference type="GO" id="GO:0055085">
    <property type="term" value="P:transmembrane transport"/>
    <property type="evidence" value="ECO:0007669"/>
    <property type="project" value="InterPro"/>
</dbReference>
<dbReference type="InterPro" id="IPR000515">
    <property type="entry name" value="MetI-like"/>
</dbReference>
<keyword evidence="4 7" id="KW-0812">Transmembrane</keyword>
<comment type="similarity">
    <text evidence="7">Belongs to the binding-protein-dependent transport system permease family.</text>
</comment>
<dbReference type="RefSeq" id="WP_070205120.1">
    <property type="nucleotide sequence ID" value="NZ_LJGZ01000114.1"/>
</dbReference>
<evidence type="ECO:0000313" key="9">
    <source>
        <dbReference type="EMBL" id="OEV14404.1"/>
    </source>
</evidence>
<feature type="transmembrane region" description="Helical" evidence="7">
    <location>
        <begin position="172"/>
        <end position="194"/>
    </location>
</feature>
<gene>
    <name evidence="9" type="ORF">AN221_41610</name>
</gene>
<dbReference type="PROSITE" id="PS50928">
    <property type="entry name" value="ABC_TM1"/>
    <property type="match status" value="1"/>
</dbReference>